<reference evidence="1" key="1">
    <citation type="journal article" date="2020" name="mSystems">
        <title>Genome- and Community-Level Interaction Insights into Carbon Utilization and Element Cycling Functions of Hydrothermarchaeota in Hydrothermal Sediment.</title>
        <authorList>
            <person name="Zhou Z."/>
            <person name="Liu Y."/>
            <person name="Xu W."/>
            <person name="Pan J."/>
            <person name="Luo Z.H."/>
            <person name="Li M."/>
        </authorList>
    </citation>
    <scope>NUCLEOTIDE SEQUENCE [LARGE SCALE GENOMIC DNA]</scope>
    <source>
        <strain evidence="1">SpSt-468</strain>
    </source>
</reference>
<evidence type="ECO:0000313" key="1">
    <source>
        <dbReference type="EMBL" id="HFK20386.1"/>
    </source>
</evidence>
<gene>
    <name evidence="1" type="ORF">ENS19_03805</name>
</gene>
<sequence>MSKCPVCGKVIQKESKSWKYGKFDVKGHVCGCGVAFWDYYIGDKFKFTLIKKQGKGFIKAR</sequence>
<accession>A0A7C3F468</accession>
<dbReference type="AlphaFoldDB" id="A0A7C3F468"/>
<organism evidence="1">
    <name type="scientific">Candidatus Methanomethylicus mesodigestus</name>
    <dbReference type="NCBI Taxonomy" id="1867258"/>
    <lineage>
        <taxon>Archaea</taxon>
        <taxon>Thermoproteota</taxon>
        <taxon>Methanosuratincolia</taxon>
        <taxon>Candidatus Methanomethylicales</taxon>
        <taxon>Candidatus Methanomethylicaceae</taxon>
        <taxon>Candidatus Methanomethylicus</taxon>
    </lineage>
</organism>
<dbReference type="EMBL" id="DSTX01000005">
    <property type="protein sequence ID" value="HFK20386.1"/>
    <property type="molecule type" value="Genomic_DNA"/>
</dbReference>
<proteinExistence type="predicted"/>
<name>A0A7C3F468_9CREN</name>
<comment type="caution">
    <text evidence="1">The sequence shown here is derived from an EMBL/GenBank/DDBJ whole genome shotgun (WGS) entry which is preliminary data.</text>
</comment>
<protein>
    <submittedName>
        <fullName evidence="1">Uncharacterized protein</fullName>
    </submittedName>
</protein>